<accession>A0A512IHL2</accession>
<evidence type="ECO:0000313" key="10">
    <source>
        <dbReference type="Proteomes" id="UP000321103"/>
    </source>
</evidence>
<reference evidence="9 10" key="1">
    <citation type="submission" date="2019-07" db="EMBL/GenBank/DDBJ databases">
        <title>Whole genome shotgun sequence of Kocuria turfanensis NBRC 107627.</title>
        <authorList>
            <person name="Hosoyama A."/>
            <person name="Uohara A."/>
            <person name="Ohji S."/>
            <person name="Ichikawa N."/>
        </authorList>
    </citation>
    <scope>NUCLEOTIDE SEQUENCE [LARGE SCALE GENOMIC DNA]</scope>
    <source>
        <strain evidence="9 10">NBRC 107627</strain>
    </source>
</reference>
<proteinExistence type="inferred from homology"/>
<feature type="transmembrane region" description="Helical" evidence="7">
    <location>
        <begin position="34"/>
        <end position="55"/>
    </location>
</feature>
<dbReference type="PANTHER" id="PTHR32322">
    <property type="entry name" value="INNER MEMBRANE TRANSPORTER"/>
    <property type="match status" value="1"/>
</dbReference>
<evidence type="ECO:0000256" key="7">
    <source>
        <dbReference type="SAM" id="Phobius"/>
    </source>
</evidence>
<dbReference type="EMBL" id="BJZS01000111">
    <property type="protein sequence ID" value="GEO97195.1"/>
    <property type="molecule type" value="Genomic_DNA"/>
</dbReference>
<sequence>MRGRAGGIAAILVTSVLWGTTGTAATFAPGAGPLAIGAAALGIGGLLQAAIALPALRRAQQALRTHAGLVALGAVAVAIYPLAFYSSMRLGGVAIGTVVSLASAPLASGVLERVIERLPLSRWWKLAAFLGILGSGLLCLARAGDSAASAPATAASIGLGLVAGTTYALYSWVVHRLMGHEVGRAASMGAVFGVGGALLMPVLLLTGAPLLHSAQAFTAAAYTALVPMFLGYFLFGLGLTRVRPSTATTLTLTEPAVAAVLAVLVVGERLSGLGWTGLTVIGVALVVLALAPANVEADPGALRLRGGGTGADRADDAPSRADRNSADRNSGALPSDVLSGAMPSDALGPAPESTHVDSSTGPTEVIIRHP</sequence>
<protein>
    <submittedName>
        <fullName evidence="9">Permease</fullName>
    </submittedName>
</protein>
<feature type="transmembrane region" description="Helical" evidence="7">
    <location>
        <begin position="90"/>
        <end position="111"/>
    </location>
</feature>
<dbReference type="STRING" id="388357.GCA_001580365_02224"/>
<evidence type="ECO:0000259" key="8">
    <source>
        <dbReference type="Pfam" id="PF00892"/>
    </source>
</evidence>
<evidence type="ECO:0000256" key="5">
    <source>
        <dbReference type="ARBA" id="ARBA00023136"/>
    </source>
</evidence>
<dbReference type="InterPro" id="IPR000620">
    <property type="entry name" value="EamA_dom"/>
</dbReference>
<feature type="domain" description="EamA" evidence="8">
    <location>
        <begin position="157"/>
        <end position="288"/>
    </location>
</feature>
<feature type="transmembrane region" description="Helical" evidence="7">
    <location>
        <begin position="214"/>
        <end position="235"/>
    </location>
</feature>
<comment type="subcellular location">
    <subcellularLocation>
        <location evidence="1">Membrane</location>
        <topology evidence="1">Multi-pass membrane protein</topology>
    </subcellularLocation>
</comment>
<feature type="transmembrane region" description="Helical" evidence="7">
    <location>
        <begin position="185"/>
        <end position="208"/>
    </location>
</feature>
<dbReference type="Proteomes" id="UP000321103">
    <property type="component" value="Unassembled WGS sequence"/>
</dbReference>
<name>A0A512IHL2_9MICC</name>
<dbReference type="AlphaFoldDB" id="A0A512IHL2"/>
<dbReference type="InterPro" id="IPR050638">
    <property type="entry name" value="AA-Vitamin_Transporters"/>
</dbReference>
<feature type="compositionally biased region" description="Basic and acidic residues" evidence="6">
    <location>
        <begin position="312"/>
        <end position="326"/>
    </location>
</feature>
<evidence type="ECO:0000256" key="1">
    <source>
        <dbReference type="ARBA" id="ARBA00004141"/>
    </source>
</evidence>
<feature type="region of interest" description="Disordered" evidence="6">
    <location>
        <begin position="301"/>
        <end position="370"/>
    </location>
</feature>
<keyword evidence="3 7" id="KW-0812">Transmembrane</keyword>
<evidence type="ECO:0000256" key="6">
    <source>
        <dbReference type="SAM" id="MobiDB-lite"/>
    </source>
</evidence>
<evidence type="ECO:0000313" key="9">
    <source>
        <dbReference type="EMBL" id="GEO97195.1"/>
    </source>
</evidence>
<feature type="transmembrane region" description="Helical" evidence="7">
    <location>
        <begin position="150"/>
        <end position="173"/>
    </location>
</feature>
<organism evidence="9 10">
    <name type="scientific">Kocuria turfanensis</name>
    <dbReference type="NCBI Taxonomy" id="388357"/>
    <lineage>
        <taxon>Bacteria</taxon>
        <taxon>Bacillati</taxon>
        <taxon>Actinomycetota</taxon>
        <taxon>Actinomycetes</taxon>
        <taxon>Micrococcales</taxon>
        <taxon>Micrococcaceae</taxon>
        <taxon>Kocuria</taxon>
    </lineage>
</organism>
<gene>
    <name evidence="9" type="ORF">KTU01_33180</name>
</gene>
<feature type="transmembrane region" description="Helical" evidence="7">
    <location>
        <begin position="247"/>
        <end position="267"/>
    </location>
</feature>
<dbReference type="InterPro" id="IPR037185">
    <property type="entry name" value="EmrE-like"/>
</dbReference>
<keyword evidence="5 7" id="KW-0472">Membrane</keyword>
<feature type="transmembrane region" description="Helical" evidence="7">
    <location>
        <begin position="67"/>
        <end position="84"/>
    </location>
</feature>
<evidence type="ECO:0000256" key="2">
    <source>
        <dbReference type="ARBA" id="ARBA00007362"/>
    </source>
</evidence>
<dbReference type="Pfam" id="PF00892">
    <property type="entry name" value="EamA"/>
    <property type="match status" value="1"/>
</dbReference>
<evidence type="ECO:0000256" key="4">
    <source>
        <dbReference type="ARBA" id="ARBA00022989"/>
    </source>
</evidence>
<comment type="similarity">
    <text evidence="2">Belongs to the EamA transporter family.</text>
</comment>
<dbReference type="RefSeq" id="WP_084271581.1">
    <property type="nucleotide sequence ID" value="NZ_BJZS01000111.1"/>
</dbReference>
<keyword evidence="4 7" id="KW-1133">Transmembrane helix</keyword>
<comment type="caution">
    <text evidence="9">The sequence shown here is derived from an EMBL/GenBank/DDBJ whole genome shotgun (WGS) entry which is preliminary data.</text>
</comment>
<feature type="transmembrane region" description="Helical" evidence="7">
    <location>
        <begin position="123"/>
        <end position="144"/>
    </location>
</feature>
<feature type="transmembrane region" description="Helical" evidence="7">
    <location>
        <begin position="273"/>
        <end position="295"/>
    </location>
</feature>
<dbReference type="GO" id="GO:0016020">
    <property type="term" value="C:membrane"/>
    <property type="evidence" value="ECO:0007669"/>
    <property type="project" value="UniProtKB-SubCell"/>
</dbReference>
<evidence type="ECO:0000256" key="3">
    <source>
        <dbReference type="ARBA" id="ARBA00022692"/>
    </source>
</evidence>
<keyword evidence="10" id="KW-1185">Reference proteome</keyword>
<dbReference type="SUPFAM" id="SSF103481">
    <property type="entry name" value="Multidrug resistance efflux transporter EmrE"/>
    <property type="match status" value="1"/>
</dbReference>
<dbReference type="PANTHER" id="PTHR32322:SF2">
    <property type="entry name" value="EAMA DOMAIN-CONTAINING PROTEIN"/>
    <property type="match status" value="1"/>
</dbReference>